<keyword evidence="1" id="KW-0808">Transferase</keyword>
<dbReference type="InterPro" id="IPR002139">
    <property type="entry name" value="Ribo/fructo_kinase"/>
</dbReference>
<reference evidence="3 4" key="1">
    <citation type="submission" date="2020-01" db="EMBL/GenBank/DDBJ databases">
        <title>Dynamics of blaIMP-6 dissemination in carbapenem resistant Enterobacteriacea isolated from regional surveillance in Osaka, Japan.</title>
        <authorList>
            <person name="Abe R."/>
            <person name="Akeda Y."/>
            <person name="Sugawara Y."/>
            <person name="Yamamoto N."/>
            <person name="Tomono K."/>
            <person name="Takeuchi D."/>
            <person name="Kawahara R."/>
            <person name="Hamada S."/>
        </authorList>
    </citation>
    <scope>NUCLEOTIDE SEQUENCE [LARGE SCALE GENOMIC DNA]</scope>
    <source>
        <strain evidence="3 4">E300</strain>
    </source>
</reference>
<dbReference type="EMBL" id="AP022360">
    <property type="protein sequence ID" value="BBU86763.1"/>
    <property type="molecule type" value="Genomic_DNA"/>
</dbReference>
<dbReference type="PRINTS" id="PR00990">
    <property type="entry name" value="RIBOKINASE"/>
</dbReference>
<organism evidence="3 4">
    <name type="scientific">Escherichia coli</name>
    <dbReference type="NCBI Taxonomy" id="562"/>
    <lineage>
        <taxon>Bacteria</taxon>
        <taxon>Pseudomonadati</taxon>
        <taxon>Pseudomonadota</taxon>
        <taxon>Gammaproteobacteria</taxon>
        <taxon>Enterobacterales</taxon>
        <taxon>Enterobacteriaceae</taxon>
        <taxon>Escherichia</taxon>
    </lineage>
</organism>
<dbReference type="GO" id="GO:0016301">
    <property type="term" value="F:kinase activity"/>
    <property type="evidence" value="ECO:0007669"/>
    <property type="project" value="UniProtKB-KW"/>
</dbReference>
<dbReference type="Proteomes" id="UP000467488">
    <property type="component" value="Chromosome"/>
</dbReference>
<protein>
    <recommendedName>
        <fullName evidence="5">Ribokinase</fullName>
    </recommendedName>
</protein>
<name>A0A8S0G4L5_ECOLX</name>
<dbReference type="Gene3D" id="3.40.1190.20">
    <property type="match status" value="1"/>
</dbReference>
<keyword evidence="2" id="KW-0418">Kinase</keyword>
<proteinExistence type="predicted"/>
<evidence type="ECO:0008006" key="5">
    <source>
        <dbReference type="Google" id="ProtNLM"/>
    </source>
</evidence>
<accession>A0A8S0G4L5</accession>
<evidence type="ECO:0000256" key="2">
    <source>
        <dbReference type="ARBA" id="ARBA00022777"/>
    </source>
</evidence>
<dbReference type="AlphaFoldDB" id="A0A8S0G4L5"/>
<dbReference type="SUPFAM" id="SSF53613">
    <property type="entry name" value="Ribokinase-like"/>
    <property type="match status" value="1"/>
</dbReference>
<evidence type="ECO:0000313" key="3">
    <source>
        <dbReference type="EMBL" id="BBU86763.1"/>
    </source>
</evidence>
<gene>
    <name evidence="3" type="ORF">EIMP300_81630</name>
</gene>
<evidence type="ECO:0000313" key="4">
    <source>
        <dbReference type="Proteomes" id="UP000467488"/>
    </source>
</evidence>
<dbReference type="InterPro" id="IPR029056">
    <property type="entry name" value="Ribokinase-like"/>
</dbReference>
<sequence length="41" mass="4355">MLGSFNVDIVAKVYRFPNEGETLVARETTMGPGGKGANQAQ</sequence>
<evidence type="ECO:0000256" key="1">
    <source>
        <dbReference type="ARBA" id="ARBA00022679"/>
    </source>
</evidence>